<proteinExistence type="inferred from homology"/>
<keyword evidence="9" id="KW-0472">Membrane</keyword>
<evidence type="ECO:0000256" key="9">
    <source>
        <dbReference type="SAM" id="Phobius"/>
    </source>
</evidence>
<feature type="region of interest" description="Disordered" evidence="8">
    <location>
        <begin position="1125"/>
        <end position="1201"/>
    </location>
</feature>
<accession>A0A1H4CYF0</accession>
<reference evidence="13" key="1">
    <citation type="submission" date="2016-10" db="EMBL/GenBank/DDBJ databases">
        <authorList>
            <person name="Varghese N."/>
            <person name="Submissions S."/>
        </authorList>
    </citation>
    <scope>NUCLEOTIDE SEQUENCE [LARGE SCALE GENOMIC DNA]</scope>
    <source>
        <strain evidence="13">KPR-1</strain>
    </source>
</reference>
<dbReference type="Gene3D" id="3.40.50.200">
    <property type="entry name" value="Peptidase S8/S53 domain"/>
    <property type="match status" value="2"/>
</dbReference>
<dbReference type="InterPro" id="IPR034213">
    <property type="entry name" value="S8_Vpr-like"/>
</dbReference>
<dbReference type="Pfam" id="PF00082">
    <property type="entry name" value="Peptidase_S8"/>
    <property type="match status" value="1"/>
</dbReference>
<dbReference type="InterPro" id="IPR023827">
    <property type="entry name" value="Peptidase_S8_Asp-AS"/>
</dbReference>
<dbReference type="InterPro" id="IPR050131">
    <property type="entry name" value="Peptidase_S8_subtilisin-like"/>
</dbReference>
<organism evidence="12 13">
    <name type="scientific">Bowdeniella nasicola</name>
    <dbReference type="NCBI Taxonomy" id="208480"/>
    <lineage>
        <taxon>Bacteria</taxon>
        <taxon>Bacillati</taxon>
        <taxon>Actinomycetota</taxon>
        <taxon>Actinomycetes</taxon>
        <taxon>Actinomycetales</taxon>
        <taxon>Actinomycetaceae</taxon>
        <taxon>Bowdeniella</taxon>
    </lineage>
</organism>
<evidence type="ECO:0000256" key="7">
    <source>
        <dbReference type="RuleBase" id="RU003355"/>
    </source>
</evidence>
<dbReference type="PROSITE" id="PS00137">
    <property type="entry name" value="SUBTILASE_HIS"/>
    <property type="match status" value="1"/>
</dbReference>
<dbReference type="EMBL" id="FNQV01000014">
    <property type="protein sequence ID" value="SEA65505.1"/>
    <property type="molecule type" value="Genomic_DNA"/>
</dbReference>
<keyword evidence="4 6" id="KW-0720">Serine protease</keyword>
<evidence type="ECO:0000259" key="11">
    <source>
        <dbReference type="Pfam" id="PF00082"/>
    </source>
</evidence>
<dbReference type="PANTHER" id="PTHR43806">
    <property type="entry name" value="PEPTIDASE S8"/>
    <property type="match status" value="1"/>
</dbReference>
<dbReference type="GO" id="GO:0004252">
    <property type="term" value="F:serine-type endopeptidase activity"/>
    <property type="evidence" value="ECO:0007669"/>
    <property type="project" value="UniProtKB-UniRule"/>
</dbReference>
<name>A0A1H4CYF0_9ACTO</name>
<feature type="active site" description="Charge relay system" evidence="5 6">
    <location>
        <position position="264"/>
    </location>
</feature>
<dbReference type="InterPro" id="IPR013783">
    <property type="entry name" value="Ig-like_fold"/>
</dbReference>
<evidence type="ECO:0000256" key="10">
    <source>
        <dbReference type="SAM" id="SignalP"/>
    </source>
</evidence>
<feature type="chain" id="PRO_5011519060" evidence="10">
    <location>
        <begin position="29"/>
        <end position="1226"/>
    </location>
</feature>
<evidence type="ECO:0000313" key="13">
    <source>
        <dbReference type="Proteomes" id="UP000199288"/>
    </source>
</evidence>
<dbReference type="PROSITE" id="PS00136">
    <property type="entry name" value="SUBTILASE_ASP"/>
    <property type="match status" value="1"/>
</dbReference>
<dbReference type="GO" id="GO:0006508">
    <property type="term" value="P:proteolysis"/>
    <property type="evidence" value="ECO:0007669"/>
    <property type="project" value="UniProtKB-KW"/>
</dbReference>
<feature type="compositionally biased region" description="Low complexity" evidence="8">
    <location>
        <begin position="1174"/>
        <end position="1183"/>
    </location>
</feature>
<keyword evidence="13" id="KW-1185">Reference proteome</keyword>
<dbReference type="InterPro" id="IPR036852">
    <property type="entry name" value="Peptidase_S8/S53_dom_sf"/>
</dbReference>
<dbReference type="InterPro" id="IPR023828">
    <property type="entry name" value="Peptidase_S8_Ser-AS"/>
</dbReference>
<evidence type="ECO:0000256" key="4">
    <source>
        <dbReference type="ARBA" id="ARBA00022825"/>
    </source>
</evidence>
<gene>
    <name evidence="12" type="ORF">SAMN02910418_02099</name>
</gene>
<dbReference type="PROSITE" id="PS51892">
    <property type="entry name" value="SUBTILASE"/>
    <property type="match status" value="1"/>
</dbReference>
<dbReference type="Proteomes" id="UP000199288">
    <property type="component" value="Unassembled WGS sequence"/>
</dbReference>
<dbReference type="PROSITE" id="PS00138">
    <property type="entry name" value="SUBTILASE_SER"/>
    <property type="match status" value="1"/>
</dbReference>
<sequence length="1226" mass="126119">MPGRFSRRAVAIPAGLAVAFSLTAPVVAAPSPNPDVAELSAAVKKTSPSPSAKIVSPLEKGRVTAFVQVAAPSVVTASDDGVAPSTAKKRVEAMTSAVADAIADPKATVMYTTTNAISGFAVEADAEALTKLAQRDDVIAIRPLTLRTPSNGGTNQLTKALQAWKYSGATGKDVTIAVIDSGVDFTHKTFGGSGDYSPYRDAAARTAKPTWPIGNVIGGWDFVGEDYSPSGSLGSRVAVPDPNPIDIAPEVCTADPKIRRSGGHGTHVAGTAAGKGVNADGTTFTGEYAALSDEDLAGFQVAPGSAPEANILAFKVFGCAGSTGYVPAALDELLAKNDDGSYKWPKVDIVNMSLGGTYAPAGDPENLIVDALFKERGIVSVVASGNDGDQYDIGGSPGNAASALTVANSTNGVSYFDAATFDLGGTEEKLAGQYSVSYEWTSEAVGPKEVVALTGDNSEACEPLSAEDVEKVKDKAALIDWVEAPSLKCGSAARFNNLEAAGAAGVVLKSSVNEFTSGIAGNKALPGFQLTADNTAKVEAALAAGPVSVTFTKDGISAIREFDANNADKLNSSSSRGVHGSFGIVKPDVAAPGTQIVSAAVGSGNGPTAMTGTSMATPHVAGVTALVKQAHPEWNAIQLKAGVMNTAFHDITSDKGAYGPQRVGAGRVDAKAGVDNHIVMFDSQASALASVNFGIVEFPAAGFTADRKVTIQNTGDKAAALKLSYLEATKVPGVTYSVSPAAVNVPAGGQVEATVTIAIDPKRFAKVIDPTMPLEQEVAALGGAKFLREFISTPTGRLVAKGTGAPEGGELRLPISATVKPASALTAKSDFDADKNTGTLSATGETFAHDSAYPGKVNAFVPVALPLEFVASSPEKKVSAEEEPYAEVLKSTDIKRVGVLSNVKQLTGTPEEIAKEAQVLVGLETYAAWPISPAAPGYLSLKVQAKGKTYSVQAMRLEGSDVAVVAVFDDAGKNTGLSFVNQVPGGAFDTNTFDSAVMALPFELTAVGFTPEEIAAGDLPLTITAVGNSWYAAEKPDEGLAAGETDAVAFEYNAGKPRISFASNLGVKGVDLNLDGEAIAYTLDPDAKRPVAKNAQEGDDKHDVLYFHLHNKVGEQAELLALKAATEPTETPTEEPTDTPTEEPTETPTEEPTETPTEEPTETPTETPTDEPTETPTQSPTDEPTAKPTNPGRPGLPITGGEVLGAGFLALVLLGGGALLIRRRTA</sequence>
<dbReference type="GO" id="GO:0005975">
    <property type="term" value="P:carbohydrate metabolic process"/>
    <property type="evidence" value="ECO:0007669"/>
    <property type="project" value="UniProtKB-ARBA"/>
</dbReference>
<feature type="transmembrane region" description="Helical" evidence="9">
    <location>
        <begin position="1203"/>
        <end position="1221"/>
    </location>
</feature>
<dbReference type="InterPro" id="IPR022398">
    <property type="entry name" value="Peptidase_S8_His-AS"/>
</dbReference>
<keyword evidence="2 6" id="KW-0645">Protease</keyword>
<dbReference type="SUPFAM" id="SSF52743">
    <property type="entry name" value="Subtilisin-like"/>
    <property type="match status" value="1"/>
</dbReference>
<dbReference type="AlphaFoldDB" id="A0A1H4CYF0"/>
<dbReference type="PANTHER" id="PTHR43806:SF65">
    <property type="entry name" value="SERINE PROTEASE APRX"/>
    <property type="match status" value="1"/>
</dbReference>
<dbReference type="CDD" id="cd07474">
    <property type="entry name" value="Peptidases_S8_subtilisin_Vpr-like"/>
    <property type="match status" value="1"/>
</dbReference>
<evidence type="ECO:0000256" key="6">
    <source>
        <dbReference type="PROSITE-ProRule" id="PRU01240"/>
    </source>
</evidence>
<evidence type="ECO:0000256" key="3">
    <source>
        <dbReference type="ARBA" id="ARBA00022801"/>
    </source>
</evidence>
<evidence type="ECO:0000256" key="1">
    <source>
        <dbReference type="ARBA" id="ARBA00011073"/>
    </source>
</evidence>
<protein>
    <submittedName>
        <fullName evidence="12">Subtilase family protein</fullName>
    </submittedName>
</protein>
<feature type="compositionally biased region" description="Acidic residues" evidence="8">
    <location>
        <begin position="1132"/>
        <end position="1161"/>
    </location>
</feature>
<keyword evidence="9" id="KW-0812">Transmembrane</keyword>
<comment type="similarity">
    <text evidence="1 6 7">Belongs to the peptidase S8 family.</text>
</comment>
<dbReference type="Gene3D" id="2.60.40.10">
    <property type="entry name" value="Immunoglobulins"/>
    <property type="match status" value="1"/>
</dbReference>
<keyword evidence="3 6" id="KW-0378">Hydrolase</keyword>
<evidence type="ECO:0000256" key="5">
    <source>
        <dbReference type="PIRSR" id="PIRSR615500-1"/>
    </source>
</evidence>
<feature type="signal peptide" evidence="10">
    <location>
        <begin position="1"/>
        <end position="28"/>
    </location>
</feature>
<feature type="active site" description="Charge relay system" evidence="5 6">
    <location>
        <position position="614"/>
    </location>
</feature>
<dbReference type="PRINTS" id="PR00723">
    <property type="entry name" value="SUBTILISIN"/>
</dbReference>
<evidence type="ECO:0000256" key="2">
    <source>
        <dbReference type="ARBA" id="ARBA00022670"/>
    </source>
</evidence>
<feature type="domain" description="Peptidase S8/S53" evidence="11">
    <location>
        <begin position="171"/>
        <end position="656"/>
    </location>
</feature>
<evidence type="ECO:0000313" key="12">
    <source>
        <dbReference type="EMBL" id="SEA65505.1"/>
    </source>
</evidence>
<evidence type="ECO:0000256" key="8">
    <source>
        <dbReference type="SAM" id="MobiDB-lite"/>
    </source>
</evidence>
<dbReference type="RefSeq" id="WP_176780783.1">
    <property type="nucleotide sequence ID" value="NZ_FNQV01000014.1"/>
</dbReference>
<keyword evidence="9" id="KW-1133">Transmembrane helix</keyword>
<feature type="active site" description="Charge relay system" evidence="5 6">
    <location>
        <position position="180"/>
    </location>
</feature>
<keyword evidence="10" id="KW-0732">Signal</keyword>
<dbReference type="InterPro" id="IPR015500">
    <property type="entry name" value="Peptidase_S8_subtilisin-rel"/>
</dbReference>
<dbReference type="InterPro" id="IPR000209">
    <property type="entry name" value="Peptidase_S8/S53_dom"/>
</dbReference>